<accession>A0A4Q7XZM0</accession>
<name>A0A4Q7XZM0_9BACT</name>
<comment type="caution">
    <text evidence="6">The sequence shown here is derived from an EMBL/GenBank/DDBJ whole genome shotgun (WGS) entry which is preliminary data.</text>
</comment>
<dbReference type="RefSeq" id="WP_165420461.1">
    <property type="nucleotide sequence ID" value="NZ_SHKW01000008.1"/>
</dbReference>
<organism evidence="6 7">
    <name type="scientific">Edaphobacter modestus</name>
    <dbReference type="NCBI Taxonomy" id="388466"/>
    <lineage>
        <taxon>Bacteria</taxon>
        <taxon>Pseudomonadati</taxon>
        <taxon>Acidobacteriota</taxon>
        <taxon>Terriglobia</taxon>
        <taxon>Terriglobales</taxon>
        <taxon>Acidobacteriaceae</taxon>
        <taxon>Edaphobacter</taxon>
    </lineage>
</organism>
<proteinExistence type="inferred from homology"/>
<sequence length="318" mass="36008">MKSAVQFGFVKPMEALAVKKLPQGKSWSYELKLDGHRVEALIRDGRVSLLSRRQSTYTSKFPLVANTLRELPNGTVIDGELTAIDELGRPRLSILQNYLSQKPPIIYFPFDIMFYKGTDLTRKPLSERRKFLRKVCPTSDSVIVSEVMETAALTLAFAQANGLEGVVAKRIDSFYEPGRRSGQWQKLRVSLGQEFVVGGYLPSELGVDSLLIGYYRGGKLRYAGRVRAGLIPVTRRRIARELQKLIANICPFCNLPDRTAGQWGEGLTKEKMAKVVWLRPLAVAQVEFLEWTSAERLRHTTFVALRYDKDPLTIQRET</sequence>
<evidence type="ECO:0000256" key="3">
    <source>
        <dbReference type="ARBA" id="ARBA00022598"/>
    </source>
</evidence>
<comment type="similarity">
    <text evidence="1">Belongs to the ATP-dependent DNA ligase family.</text>
</comment>
<evidence type="ECO:0000259" key="5">
    <source>
        <dbReference type="PROSITE" id="PS50160"/>
    </source>
</evidence>
<dbReference type="EC" id="6.5.1.1" evidence="2"/>
<dbReference type="Gene3D" id="3.30.1490.70">
    <property type="match status" value="1"/>
</dbReference>
<dbReference type="InterPro" id="IPR012340">
    <property type="entry name" value="NA-bd_OB-fold"/>
</dbReference>
<dbReference type="GO" id="GO:0005524">
    <property type="term" value="F:ATP binding"/>
    <property type="evidence" value="ECO:0007669"/>
    <property type="project" value="InterPro"/>
</dbReference>
<dbReference type="PANTHER" id="PTHR45674">
    <property type="entry name" value="DNA LIGASE 1/3 FAMILY MEMBER"/>
    <property type="match status" value="1"/>
</dbReference>
<dbReference type="PROSITE" id="PS50160">
    <property type="entry name" value="DNA_LIGASE_A3"/>
    <property type="match status" value="1"/>
</dbReference>
<dbReference type="PANTHER" id="PTHR45674:SF4">
    <property type="entry name" value="DNA LIGASE 1"/>
    <property type="match status" value="1"/>
</dbReference>
<dbReference type="SUPFAM" id="SSF50249">
    <property type="entry name" value="Nucleic acid-binding proteins"/>
    <property type="match status" value="1"/>
</dbReference>
<dbReference type="Pfam" id="PF04679">
    <property type="entry name" value="DNA_ligase_A_C"/>
    <property type="match status" value="1"/>
</dbReference>
<reference evidence="6 7" key="1">
    <citation type="submission" date="2019-02" db="EMBL/GenBank/DDBJ databases">
        <title>Genomic Encyclopedia of Archaeal and Bacterial Type Strains, Phase II (KMG-II): from individual species to whole genera.</title>
        <authorList>
            <person name="Goeker M."/>
        </authorList>
    </citation>
    <scope>NUCLEOTIDE SEQUENCE [LARGE SCALE GENOMIC DNA]</scope>
    <source>
        <strain evidence="6 7">DSM 18101</strain>
    </source>
</reference>
<dbReference type="AlphaFoldDB" id="A0A4Q7XZM0"/>
<dbReference type="Proteomes" id="UP000292958">
    <property type="component" value="Unassembled WGS sequence"/>
</dbReference>
<evidence type="ECO:0000313" key="6">
    <source>
        <dbReference type="EMBL" id="RZU29003.1"/>
    </source>
</evidence>
<dbReference type="InterPro" id="IPR012309">
    <property type="entry name" value="DNA_ligase_ATP-dep_C"/>
</dbReference>
<dbReference type="EMBL" id="SHKW01000008">
    <property type="protein sequence ID" value="RZU29003.1"/>
    <property type="molecule type" value="Genomic_DNA"/>
</dbReference>
<comment type="catalytic activity">
    <reaction evidence="4">
        <text>ATP + (deoxyribonucleotide)n-3'-hydroxyl + 5'-phospho-(deoxyribonucleotide)m = (deoxyribonucleotide)n+m + AMP + diphosphate.</text>
        <dbReference type="EC" id="6.5.1.1"/>
    </reaction>
</comment>
<dbReference type="CDD" id="cd07906">
    <property type="entry name" value="Adenylation_DNA_ligase_LigD_LigC"/>
    <property type="match status" value="1"/>
</dbReference>
<dbReference type="Gene3D" id="2.40.50.140">
    <property type="entry name" value="Nucleic acid-binding proteins"/>
    <property type="match status" value="1"/>
</dbReference>
<dbReference type="InterPro" id="IPR016059">
    <property type="entry name" value="DNA_ligase_ATP-dep_CS"/>
</dbReference>
<keyword evidence="3" id="KW-0436">Ligase</keyword>
<dbReference type="SUPFAM" id="SSF56091">
    <property type="entry name" value="DNA ligase/mRNA capping enzyme, catalytic domain"/>
    <property type="match status" value="1"/>
</dbReference>
<dbReference type="Gene3D" id="3.30.470.30">
    <property type="entry name" value="DNA ligase/mRNA capping enzyme"/>
    <property type="match status" value="1"/>
</dbReference>
<dbReference type="GO" id="GO:0006310">
    <property type="term" value="P:DNA recombination"/>
    <property type="evidence" value="ECO:0007669"/>
    <property type="project" value="InterPro"/>
</dbReference>
<keyword evidence="7" id="KW-1185">Reference proteome</keyword>
<dbReference type="InterPro" id="IPR012310">
    <property type="entry name" value="DNA_ligase_ATP-dep_cent"/>
</dbReference>
<dbReference type="Pfam" id="PF01068">
    <property type="entry name" value="DNA_ligase_A_M"/>
    <property type="match status" value="1"/>
</dbReference>
<dbReference type="CDD" id="cd07971">
    <property type="entry name" value="OBF_DNA_ligase_LigD"/>
    <property type="match status" value="1"/>
</dbReference>
<dbReference type="PROSITE" id="PS00697">
    <property type="entry name" value="DNA_LIGASE_A1"/>
    <property type="match status" value="1"/>
</dbReference>
<feature type="domain" description="ATP-dependent DNA ligase family profile" evidence="5">
    <location>
        <begin position="98"/>
        <end position="219"/>
    </location>
</feature>
<gene>
    <name evidence="6" type="ORF">BDD14_6591</name>
</gene>
<evidence type="ECO:0000256" key="4">
    <source>
        <dbReference type="ARBA" id="ARBA00034003"/>
    </source>
</evidence>
<protein>
    <recommendedName>
        <fullName evidence="2">DNA ligase (ATP)</fullName>
        <ecNumber evidence="2">6.5.1.1</ecNumber>
    </recommendedName>
</protein>
<evidence type="ECO:0000313" key="7">
    <source>
        <dbReference type="Proteomes" id="UP000292958"/>
    </source>
</evidence>
<dbReference type="InterPro" id="IPR050191">
    <property type="entry name" value="ATP-dep_DNA_ligase"/>
</dbReference>
<dbReference type="GO" id="GO:0003910">
    <property type="term" value="F:DNA ligase (ATP) activity"/>
    <property type="evidence" value="ECO:0007669"/>
    <property type="project" value="UniProtKB-EC"/>
</dbReference>
<evidence type="ECO:0000256" key="2">
    <source>
        <dbReference type="ARBA" id="ARBA00012727"/>
    </source>
</evidence>
<dbReference type="GO" id="GO:0006281">
    <property type="term" value="P:DNA repair"/>
    <property type="evidence" value="ECO:0007669"/>
    <property type="project" value="InterPro"/>
</dbReference>
<evidence type="ECO:0000256" key="1">
    <source>
        <dbReference type="ARBA" id="ARBA00007572"/>
    </source>
</evidence>